<gene>
    <name evidence="2" type="ORF">CCUS01_01465</name>
</gene>
<keyword evidence="3" id="KW-1185">Reference proteome</keyword>
<sequence>MAVNNDDVLAANENINDNSSLSHQSLASSTRSVASSILEYRIENGRTITLKTRVQSTQRR</sequence>
<feature type="region of interest" description="Disordered" evidence="1">
    <location>
        <begin position="1"/>
        <end position="29"/>
    </location>
</feature>
<name>A0AAI9XSZ1_9PEZI</name>
<organism evidence="2 3">
    <name type="scientific">Colletotrichum cuscutae</name>
    <dbReference type="NCBI Taxonomy" id="1209917"/>
    <lineage>
        <taxon>Eukaryota</taxon>
        <taxon>Fungi</taxon>
        <taxon>Dikarya</taxon>
        <taxon>Ascomycota</taxon>
        <taxon>Pezizomycotina</taxon>
        <taxon>Sordariomycetes</taxon>
        <taxon>Hypocreomycetidae</taxon>
        <taxon>Glomerellales</taxon>
        <taxon>Glomerellaceae</taxon>
        <taxon>Colletotrichum</taxon>
        <taxon>Colletotrichum acutatum species complex</taxon>
    </lineage>
</organism>
<proteinExistence type="predicted"/>
<accession>A0AAI9XSZ1</accession>
<dbReference type="AlphaFoldDB" id="A0AAI9XSZ1"/>
<reference evidence="2" key="1">
    <citation type="submission" date="2016-11" db="EMBL/GenBank/DDBJ databases">
        <title>The genome sequence of Colletotrichum cuscutae.</title>
        <authorList>
            <person name="Baroncelli R."/>
        </authorList>
    </citation>
    <scope>NUCLEOTIDE SEQUENCE</scope>
    <source>
        <strain evidence="2">IMI 304802</strain>
    </source>
</reference>
<evidence type="ECO:0000256" key="1">
    <source>
        <dbReference type="SAM" id="MobiDB-lite"/>
    </source>
</evidence>
<dbReference type="Proteomes" id="UP001239213">
    <property type="component" value="Unassembled WGS sequence"/>
</dbReference>
<dbReference type="EMBL" id="MPDP01000271">
    <property type="protein sequence ID" value="KAK1461875.1"/>
    <property type="molecule type" value="Genomic_DNA"/>
</dbReference>
<evidence type="ECO:0000313" key="2">
    <source>
        <dbReference type="EMBL" id="KAK1461875.1"/>
    </source>
</evidence>
<evidence type="ECO:0000313" key="3">
    <source>
        <dbReference type="Proteomes" id="UP001239213"/>
    </source>
</evidence>
<protein>
    <submittedName>
        <fullName evidence="2">Uncharacterized protein</fullName>
    </submittedName>
</protein>
<feature type="compositionally biased region" description="Low complexity" evidence="1">
    <location>
        <begin position="19"/>
        <end position="29"/>
    </location>
</feature>
<comment type="caution">
    <text evidence="2">The sequence shown here is derived from an EMBL/GenBank/DDBJ whole genome shotgun (WGS) entry which is preliminary data.</text>
</comment>